<reference evidence="6" key="3">
    <citation type="submission" date="2025-09" db="UniProtKB">
        <authorList>
            <consortium name="Ensembl"/>
        </authorList>
    </citation>
    <scope>IDENTIFICATION</scope>
</reference>
<evidence type="ECO:0000256" key="1">
    <source>
        <dbReference type="ARBA" id="ARBA00005142"/>
    </source>
</evidence>
<feature type="domain" description="dUTPase-like" evidence="5">
    <location>
        <begin position="45"/>
        <end position="123"/>
    </location>
</feature>
<dbReference type="Pfam" id="PF00692">
    <property type="entry name" value="dUTPase"/>
    <property type="match status" value="1"/>
</dbReference>
<keyword evidence="4" id="KW-0479">Metal-binding</keyword>
<dbReference type="CDD" id="cd07557">
    <property type="entry name" value="trimeric_dUTPase"/>
    <property type="match status" value="1"/>
</dbReference>
<dbReference type="Ensembl" id="ENSMUNT00000019130.2">
    <property type="protein sequence ID" value="ENSMUNP00000016596.2"/>
    <property type="gene ID" value="ENSMUNG00000012791.2"/>
</dbReference>
<dbReference type="Proteomes" id="UP000694405">
    <property type="component" value="Chromosome 2"/>
</dbReference>
<keyword evidence="3 4" id="KW-0546">Nucleotide metabolism</keyword>
<dbReference type="PANTHER" id="PTHR11241:SF12">
    <property type="entry name" value="INACTIVE DEOXYURIDINE 5'-TRIPHOSPHATE NUCLEOTIDOHYDROLASE-LIKE PROTEIN FLJ16323-RELATED"/>
    <property type="match status" value="1"/>
</dbReference>
<evidence type="ECO:0000313" key="7">
    <source>
        <dbReference type="Proteomes" id="UP000694405"/>
    </source>
</evidence>
<dbReference type="GO" id="GO:0006226">
    <property type="term" value="P:dUMP biosynthetic process"/>
    <property type="evidence" value="ECO:0007669"/>
    <property type="project" value="UniProtKB-UniRule"/>
</dbReference>
<comment type="similarity">
    <text evidence="4">Belongs to the dUTPase family.</text>
</comment>
<evidence type="ECO:0000313" key="6">
    <source>
        <dbReference type="Ensembl" id="ENSMUNP00000016596.2"/>
    </source>
</evidence>
<dbReference type="EC" id="3.6.1.23" evidence="4"/>
<dbReference type="InterPro" id="IPR008181">
    <property type="entry name" value="dUTPase"/>
</dbReference>
<comment type="function">
    <text evidence="4">Involved in nucleotide metabolism via production of dUMP, the immediate precursor of thymidine nucleotides, and decreases the intracellular concentration of dUTP so that uracil cannot be incorporated into DNA.</text>
</comment>
<dbReference type="GO" id="GO:0046081">
    <property type="term" value="P:dUTP catabolic process"/>
    <property type="evidence" value="ECO:0007669"/>
    <property type="project" value="UniProtKB-UniRule"/>
</dbReference>
<dbReference type="InterPro" id="IPR033704">
    <property type="entry name" value="dUTPase_trimeric"/>
</dbReference>
<dbReference type="GO" id="GO:0004170">
    <property type="term" value="F:dUTP diphosphatase activity"/>
    <property type="evidence" value="ECO:0007669"/>
    <property type="project" value="UniProtKB-UniRule"/>
</dbReference>
<comment type="catalytic activity">
    <reaction evidence="4">
        <text>dUTP + H2O = dUMP + diphosphate + H(+)</text>
        <dbReference type="Rhea" id="RHEA:10248"/>
        <dbReference type="ChEBI" id="CHEBI:15377"/>
        <dbReference type="ChEBI" id="CHEBI:15378"/>
        <dbReference type="ChEBI" id="CHEBI:33019"/>
        <dbReference type="ChEBI" id="CHEBI:61555"/>
        <dbReference type="ChEBI" id="CHEBI:246422"/>
        <dbReference type="EC" id="3.6.1.23"/>
    </reaction>
</comment>
<accession>A0A8V5G443</accession>
<dbReference type="InterPro" id="IPR036157">
    <property type="entry name" value="dUTPase-like_sf"/>
</dbReference>
<reference evidence="6" key="1">
    <citation type="submission" date="2020-03" db="EMBL/GenBank/DDBJ databases">
        <title>Melopsittacus undulatus (budgerigar) genome, bMelUnd1, maternal haplotype with Z.</title>
        <authorList>
            <person name="Gedman G."/>
            <person name="Mountcastle J."/>
            <person name="Haase B."/>
            <person name="Formenti G."/>
            <person name="Wright T."/>
            <person name="Apodaca J."/>
            <person name="Pelan S."/>
            <person name="Chow W."/>
            <person name="Rhie A."/>
            <person name="Howe K."/>
            <person name="Fedrigo O."/>
            <person name="Jarvis E.D."/>
        </authorList>
    </citation>
    <scope>NUCLEOTIDE SEQUENCE [LARGE SCALE GENOMIC DNA]</scope>
</reference>
<comment type="pathway">
    <text evidence="1 4">Pyrimidine metabolism; dUMP biosynthesis; dUMP from dCTP (dUTP route): step 2/2.</text>
</comment>
<dbReference type="GO" id="GO:0000287">
    <property type="term" value="F:magnesium ion binding"/>
    <property type="evidence" value="ECO:0007669"/>
    <property type="project" value="UniProtKB-UniRule"/>
</dbReference>
<dbReference type="SUPFAM" id="SSF51283">
    <property type="entry name" value="dUTPase-like"/>
    <property type="match status" value="1"/>
</dbReference>
<dbReference type="InterPro" id="IPR029054">
    <property type="entry name" value="dUTPase-like"/>
</dbReference>
<protein>
    <recommendedName>
        <fullName evidence="4">Deoxyuridine 5'-triphosphate nucleotidohydrolase</fullName>
        <shortName evidence="4">dUTPase</shortName>
        <ecNumber evidence="4">3.6.1.23</ecNumber>
    </recommendedName>
    <alternativeName>
        <fullName evidence="4">dUTP pyrophosphatase</fullName>
    </alternativeName>
</protein>
<dbReference type="Gene3D" id="2.70.40.10">
    <property type="match status" value="1"/>
</dbReference>
<evidence type="ECO:0000259" key="5">
    <source>
        <dbReference type="Pfam" id="PF00692"/>
    </source>
</evidence>
<dbReference type="UniPathway" id="UPA00610">
    <property type="reaction ID" value="UER00666"/>
</dbReference>
<dbReference type="AlphaFoldDB" id="A0A8C6JQ19"/>
<comment type="cofactor">
    <cofactor evidence="4">
        <name>Mg(2+)</name>
        <dbReference type="ChEBI" id="CHEBI:18420"/>
    </cofactor>
</comment>
<proteinExistence type="inferred from homology"/>
<keyword evidence="7" id="KW-1185">Reference proteome</keyword>
<keyword evidence="2 4" id="KW-0378">Hydrolase</keyword>
<evidence type="ECO:0000256" key="3">
    <source>
        <dbReference type="ARBA" id="ARBA00023080"/>
    </source>
</evidence>
<evidence type="ECO:0000256" key="2">
    <source>
        <dbReference type="ARBA" id="ARBA00022801"/>
    </source>
</evidence>
<organism evidence="6 7">
    <name type="scientific">Melopsittacus undulatus</name>
    <name type="common">Budgerigar</name>
    <name type="synonym">Psittacus undulatus</name>
    <dbReference type="NCBI Taxonomy" id="13146"/>
    <lineage>
        <taxon>Eukaryota</taxon>
        <taxon>Metazoa</taxon>
        <taxon>Chordata</taxon>
        <taxon>Craniata</taxon>
        <taxon>Vertebrata</taxon>
        <taxon>Euteleostomi</taxon>
        <taxon>Archelosauria</taxon>
        <taxon>Archosauria</taxon>
        <taxon>Dinosauria</taxon>
        <taxon>Saurischia</taxon>
        <taxon>Theropoda</taxon>
        <taxon>Coelurosauria</taxon>
        <taxon>Aves</taxon>
        <taxon>Neognathae</taxon>
        <taxon>Neoaves</taxon>
        <taxon>Telluraves</taxon>
        <taxon>Australaves</taxon>
        <taxon>Psittaciformes</taxon>
        <taxon>Psittaculidae</taxon>
        <taxon>Melopsittacus</taxon>
    </lineage>
</organism>
<evidence type="ECO:0000256" key="4">
    <source>
        <dbReference type="RuleBase" id="RU367024"/>
    </source>
</evidence>
<reference evidence="6" key="2">
    <citation type="submission" date="2025-08" db="UniProtKB">
        <authorList>
            <consortium name="Ensembl"/>
        </authorList>
    </citation>
    <scope>IDENTIFICATION</scope>
</reference>
<accession>A0A8C6JQ19</accession>
<name>A0A8C6JQ19_MELUD</name>
<sequence>MPTYTQMPIGEMETPLMCMAIPNLQTQPQTVRLSTYWETILGAMAPHWATPEAAGLDLYALELIRINQKQTQVISTRRGIQIPPGHFALITALSSLALRGVRVMGGVTDADYQGEIKVILLNNG</sequence>
<keyword evidence="4" id="KW-0460">Magnesium</keyword>
<dbReference type="PANTHER" id="PTHR11241">
    <property type="entry name" value="DEOXYURIDINE 5'-TRIPHOSPHATE NUCLEOTIDOHYDROLASE"/>
    <property type="match status" value="1"/>
</dbReference>